<proteinExistence type="predicted"/>
<evidence type="ECO:0000313" key="2">
    <source>
        <dbReference type="EMBL" id="OAA57274.1"/>
    </source>
</evidence>
<dbReference type="STRING" id="1081104.A0A167Q4C9"/>
<feature type="region of interest" description="Disordered" evidence="1">
    <location>
        <begin position="1"/>
        <end position="21"/>
    </location>
</feature>
<comment type="caution">
    <text evidence="2">The sequence shown here is derived from an EMBL/GenBank/DDBJ whole genome shotgun (WGS) entry which is preliminary data.</text>
</comment>
<evidence type="ECO:0000313" key="3">
    <source>
        <dbReference type="Proteomes" id="UP000076744"/>
    </source>
</evidence>
<accession>A0A167Q4C9</accession>
<organism evidence="2 3">
    <name type="scientific">Cordyceps fumosorosea (strain ARSEF 2679)</name>
    <name type="common">Isaria fumosorosea</name>
    <dbReference type="NCBI Taxonomy" id="1081104"/>
    <lineage>
        <taxon>Eukaryota</taxon>
        <taxon>Fungi</taxon>
        <taxon>Dikarya</taxon>
        <taxon>Ascomycota</taxon>
        <taxon>Pezizomycotina</taxon>
        <taxon>Sordariomycetes</taxon>
        <taxon>Hypocreomycetidae</taxon>
        <taxon>Hypocreales</taxon>
        <taxon>Cordycipitaceae</taxon>
        <taxon>Cordyceps</taxon>
    </lineage>
</organism>
<dbReference type="GeneID" id="30023487"/>
<gene>
    <name evidence="2" type="ORF">ISF_07195</name>
</gene>
<sequence length="176" mass="18747">MQAEARSPPPPSSWRGWSASGQRNGGRISTCCASCCASRSTNTTTSVRLARAPTEYAFLQLRALAPTPFPPLSRTSCHHTKACLVVVTSSTHRQDVYLFEATISTALLDQLDDPRICPKRPTPPIVINRSVINVDPAKSFGTRVVAALAGYGRLRDEDGGSQGDSRGLGDSSSSDA</sequence>
<evidence type="ECO:0000256" key="1">
    <source>
        <dbReference type="SAM" id="MobiDB-lite"/>
    </source>
</evidence>
<dbReference type="EMBL" id="AZHB01000020">
    <property type="protein sequence ID" value="OAA57274.1"/>
    <property type="molecule type" value="Genomic_DNA"/>
</dbReference>
<feature type="compositionally biased region" description="Low complexity" evidence="1">
    <location>
        <begin position="163"/>
        <end position="176"/>
    </location>
</feature>
<keyword evidence="3" id="KW-1185">Reference proteome</keyword>
<dbReference type="OrthoDB" id="4922434at2759"/>
<dbReference type="Proteomes" id="UP000076744">
    <property type="component" value="Unassembled WGS sequence"/>
</dbReference>
<protein>
    <submittedName>
        <fullName evidence="2">Uncharacterized protein</fullName>
    </submittedName>
</protein>
<dbReference type="RefSeq" id="XP_018702076.1">
    <property type="nucleotide sequence ID" value="XM_018850798.1"/>
</dbReference>
<reference evidence="2 3" key="1">
    <citation type="journal article" date="2016" name="Genome Biol. Evol.">
        <title>Divergent and convergent evolution of fungal pathogenicity.</title>
        <authorList>
            <person name="Shang Y."/>
            <person name="Xiao G."/>
            <person name="Zheng P."/>
            <person name="Cen K."/>
            <person name="Zhan S."/>
            <person name="Wang C."/>
        </authorList>
    </citation>
    <scope>NUCLEOTIDE SEQUENCE [LARGE SCALE GENOMIC DNA]</scope>
    <source>
        <strain evidence="2 3">ARSEF 2679</strain>
    </source>
</reference>
<dbReference type="AlphaFoldDB" id="A0A167Q4C9"/>
<name>A0A167Q4C9_CORFA</name>
<feature type="region of interest" description="Disordered" evidence="1">
    <location>
        <begin position="154"/>
        <end position="176"/>
    </location>
</feature>